<name>A0ABU8V9D6_9BURK</name>
<dbReference type="GO" id="GO:0016787">
    <property type="term" value="F:hydrolase activity"/>
    <property type="evidence" value="ECO:0007669"/>
    <property type="project" value="UniProtKB-KW"/>
</dbReference>
<dbReference type="PANTHER" id="PTHR43139">
    <property type="entry name" value="SI:DKEY-122A22.2"/>
    <property type="match status" value="1"/>
</dbReference>
<evidence type="ECO:0000259" key="1">
    <source>
        <dbReference type="Pfam" id="PF12697"/>
    </source>
</evidence>
<proteinExistence type="predicted"/>
<feature type="domain" description="AB hydrolase-1" evidence="1">
    <location>
        <begin position="52"/>
        <end position="285"/>
    </location>
</feature>
<dbReference type="RefSeq" id="WP_340355387.1">
    <property type="nucleotide sequence ID" value="NZ_JBBKZU010000001.1"/>
</dbReference>
<dbReference type="Pfam" id="PF12697">
    <property type="entry name" value="Abhydrolase_6"/>
    <property type="match status" value="1"/>
</dbReference>
<dbReference type="InterPro" id="IPR052370">
    <property type="entry name" value="Meta-cleavage_hydrolase"/>
</dbReference>
<gene>
    <name evidence="2" type="ORF">WKW77_03355</name>
</gene>
<dbReference type="Gene3D" id="3.40.50.1820">
    <property type="entry name" value="alpha/beta hydrolase"/>
    <property type="match status" value="1"/>
</dbReference>
<evidence type="ECO:0000313" key="3">
    <source>
        <dbReference type="Proteomes" id="UP001365846"/>
    </source>
</evidence>
<dbReference type="SUPFAM" id="SSF53474">
    <property type="entry name" value="alpha/beta-Hydrolases"/>
    <property type="match status" value="1"/>
</dbReference>
<dbReference type="PANTHER" id="PTHR43139:SF52">
    <property type="entry name" value="SI:DKEY-122A22.2"/>
    <property type="match status" value="1"/>
</dbReference>
<evidence type="ECO:0000313" key="2">
    <source>
        <dbReference type="EMBL" id="MEJ8810086.1"/>
    </source>
</evidence>
<dbReference type="InterPro" id="IPR000073">
    <property type="entry name" value="AB_hydrolase_1"/>
</dbReference>
<organism evidence="2 3">
    <name type="scientific">Variovorax ureilyticus</name>
    <dbReference type="NCBI Taxonomy" id="1836198"/>
    <lineage>
        <taxon>Bacteria</taxon>
        <taxon>Pseudomonadati</taxon>
        <taxon>Pseudomonadota</taxon>
        <taxon>Betaproteobacteria</taxon>
        <taxon>Burkholderiales</taxon>
        <taxon>Comamonadaceae</taxon>
        <taxon>Variovorax</taxon>
    </lineage>
</organism>
<dbReference type="Proteomes" id="UP001365846">
    <property type="component" value="Unassembled WGS sequence"/>
</dbReference>
<protein>
    <submittedName>
        <fullName evidence="2">Alpha/beta hydrolase</fullName>
    </submittedName>
</protein>
<accession>A0ABU8V9D6</accession>
<dbReference type="InterPro" id="IPR029058">
    <property type="entry name" value="AB_hydrolase_fold"/>
</dbReference>
<keyword evidence="3" id="KW-1185">Reference proteome</keyword>
<sequence>MPYFSTYEPRAEAEAVRLIERVDALATHHDVEHGGVRVRWRRFGTDTSNPPLVLLHGGHGSWMHWLRNVEALSATRSLWLPDMPGFNDSDAMAEPAPGQSLIDAFLDTLCATLDELVGAETRIDLGGFSFGGLIASKLGARRGRIRRMILMGSGGHGTLRRMTVEMINWRAAEDRDEERAALLHNLAALMVHDRASIDALAFAIHDISCHGTRFRSKEISLSGGLQAALDTIGGPQLLVWGEHDVTADSRPLVAQLVKDHPLREGTVIEAAGHWVQFERADEVNARMLRFLSEPPHP</sequence>
<dbReference type="EMBL" id="JBBKZU010000001">
    <property type="protein sequence ID" value="MEJ8810086.1"/>
    <property type="molecule type" value="Genomic_DNA"/>
</dbReference>
<keyword evidence="2" id="KW-0378">Hydrolase</keyword>
<reference evidence="2 3" key="1">
    <citation type="submission" date="2024-03" db="EMBL/GenBank/DDBJ databases">
        <title>Novel species of the genus Variovorax.</title>
        <authorList>
            <person name="Liu Q."/>
            <person name="Xin Y.-H."/>
        </authorList>
    </citation>
    <scope>NUCLEOTIDE SEQUENCE [LARGE SCALE GENOMIC DNA]</scope>
    <source>
        <strain evidence="2 3">KACC 18899</strain>
    </source>
</reference>
<comment type="caution">
    <text evidence="2">The sequence shown here is derived from an EMBL/GenBank/DDBJ whole genome shotgun (WGS) entry which is preliminary data.</text>
</comment>